<sequence>MDRTTISFGQTIRRVLIILMGVFTTLQTTRAQDSVAYQTPHYLIAPQREMSPFSNFSEGLARYGKNYNTFGYINTDGAVAITAEFYDAGDFHDGRAWVAKRDTVTGNLVYGFIDKKGNLRVDYRYEDAGDFASERAPVKINGEWHYIDKKGKVVFKPIQNRKHRFYNGLVLQEKNGKYGYLDKNGAVRIPFIYEEARDFADGRAIVEKESGVLRNQKNTPQKNALNTQRGYQYLVIDTLGTEVFNFPKHVIRISDFSDGIASFYKMQDDNSTGQWGLLDKDGHVVMEAQFSNQPFAFSDGIGMVQIDGKRPDNRDALLVTLNQEGQIIAKIPFTNTQGYRLYTSAARFQEGMLAVRMIDVQGNDLWTYMDKNGQLRFDLQFSHARNFYEGFAIVVLAENGKIGFLKNPLEDKD</sequence>
<dbReference type="Proteomes" id="UP000290608">
    <property type="component" value="Unassembled WGS sequence"/>
</dbReference>
<evidence type="ECO:0000313" key="2">
    <source>
        <dbReference type="Proteomes" id="UP000290608"/>
    </source>
</evidence>
<accession>A0A4V1KSN5</accession>
<comment type="caution">
    <text evidence="1">The sequence shown here is derived from an EMBL/GenBank/DDBJ whole genome shotgun (WGS) entry which is preliminary data.</text>
</comment>
<dbReference type="AlphaFoldDB" id="A0A4V1KSN5"/>
<evidence type="ECO:0000313" key="1">
    <source>
        <dbReference type="EMBL" id="RXG32358.1"/>
    </source>
</evidence>
<dbReference type="STRING" id="1122159.SAMN02745246_00995"/>
<proteinExistence type="predicted"/>
<dbReference type="EMBL" id="QOVL01000004">
    <property type="protein sequence ID" value="RXG32358.1"/>
    <property type="molecule type" value="Genomic_DNA"/>
</dbReference>
<dbReference type="PANTHER" id="PTHR37841">
    <property type="entry name" value="GLR2918 PROTEIN"/>
    <property type="match status" value="1"/>
</dbReference>
<dbReference type="Pfam" id="PF14903">
    <property type="entry name" value="WG_beta_rep"/>
    <property type="match status" value="5"/>
</dbReference>
<protein>
    <submittedName>
        <fullName evidence="1">WG repeat protein</fullName>
    </submittedName>
</protein>
<reference evidence="1 2" key="1">
    <citation type="submission" date="2018-07" db="EMBL/GenBank/DDBJ databases">
        <title>Leeuwenhoekiella genomics.</title>
        <authorList>
            <person name="Tahon G."/>
            <person name="Willems A."/>
        </authorList>
    </citation>
    <scope>NUCLEOTIDE SEQUENCE [LARGE SCALE GENOMIC DNA]</scope>
    <source>
        <strain evidence="1 2">LMG 1345</strain>
    </source>
</reference>
<name>A0A4V1KSN5_9FLAO</name>
<dbReference type="PANTHER" id="PTHR37841:SF1">
    <property type="entry name" value="DUF3298 DOMAIN-CONTAINING PROTEIN"/>
    <property type="match status" value="1"/>
</dbReference>
<organism evidence="1 2">
    <name type="scientific">Leeuwenhoekiella marinoflava</name>
    <dbReference type="NCBI Taxonomy" id="988"/>
    <lineage>
        <taxon>Bacteria</taxon>
        <taxon>Pseudomonadati</taxon>
        <taxon>Bacteroidota</taxon>
        <taxon>Flavobacteriia</taxon>
        <taxon>Flavobacteriales</taxon>
        <taxon>Flavobacteriaceae</taxon>
        <taxon>Leeuwenhoekiella</taxon>
    </lineage>
</organism>
<gene>
    <name evidence="1" type="ORF">DSL99_1164</name>
</gene>
<dbReference type="InterPro" id="IPR032774">
    <property type="entry name" value="WG_beta_rep"/>
</dbReference>
<dbReference type="SUPFAM" id="SSF69360">
    <property type="entry name" value="Cell wall binding repeat"/>
    <property type="match status" value="1"/>
</dbReference>